<dbReference type="OrthoDB" id="163438at2759"/>
<dbReference type="Pfam" id="PF22939">
    <property type="entry name" value="WHD_GPIID"/>
    <property type="match status" value="1"/>
</dbReference>
<feature type="domain" description="GPI inositol-deacylase winged helix" evidence="4">
    <location>
        <begin position="673"/>
        <end position="753"/>
    </location>
</feature>
<evidence type="ECO:0000313" key="6">
    <source>
        <dbReference type="EMBL" id="PWY64851.1"/>
    </source>
</evidence>
<sequence length="1199" mass="137492">MGQPKWLACLKSRFSGKGKSKHKGSLGNDTPQASASTPLKESNQSFEITKDVGSSQGNRHSSEHEPSEIESKGQTNPISPVVEVQEIPDVEEIWEEAYGRIRNNKVLEKLVIEYEKIVRSKLPSAITDPDSGEVDNNQMPLPRQLADLDGESRQKLMDELVEESSNNAADIKAFDTFSKVFNSTKDGISSVLAVYPPASIAWTGVCLVLTPLVKYSDQVNASHDGLLYIIAKLPWYAHLVELLKSEIWQSPQQFRQSKAPLKEAIIELYRLIIEFQILTLRDCHHKFRTLSKTFVGLGSSAGDRLTKIKEAESEVQKYMEIDFRTQVLNTLNGIKSTSAEIKTGLASELNRQFALRQQSKLITKFRLDEAHLDIDQYQAYYEVSNPSSGTTEGFREHRIYQEWESGSTRSLLVVANPGTGKSVLTKSLHESLSRPGGPAVCSFFFKDRGGQQNKLNVALCHIMYQLFQNRPDWIVHVVDDIQNKDPGDIRSNFRFLWELLHKVLVKAEPESIVVLLDALDESEPGSREKFIQHLHGFDSPALKLFCTARPLSDIIDDFHPVMDFILDLDQDAQCREFLSRDIQYVASQRLERFMQKRKIENESVCLQLREMLRKRVEGDRTYLFVKLLFDVLDKKKLSMTRSPRAWVKEFENIPETVFDAYTELLDAIDEADREAVKAMLEIVLGAQRPLTVQEMEIALKVGMDDEAFERGDEFNPLLFKATMLERCHFLLVTYNDRIYFIHQTVKDYLLSEQESQVKPKKDKRPAWLQSITTVSCHETILNSCMRYISAPFNQRPEIISVEDFFYLPLYEQLEHQQWYWDTFPFGEYAFCQWLVHLHEIRNKEGKSPEALIEMLPRLQEKYYNLSFDVVLSMLCCSGFTSEAEARLFQNMVQLGSRNMTEALNNMSQGLILRSAKFNSHADLTCAIEITASVVEQTPEADARLGRMLINLSRAHALEQDNYDFKSSDLSTGLEVAERALQVTPIGSIDRARALHEHAIWAHWDGDLDQAIEDTENALTHTPDLSKADKQLFYHSLAIWLGYRFQRAEQPQDDDLRRAVKCAQRAIHGMSKENPRYPNALHTLTVWLKTTASKYPDKPEYLRQAIEVAEEANGLRLPTEASSHNYLRELSECLLMRYERERNMKDLEDARELIEEGLQTTIETFSLYSRFLYLMKVVEGFKEEVQKGEIIDSNPSDLSF</sequence>
<evidence type="ECO:0008006" key="8">
    <source>
        <dbReference type="Google" id="ProtNLM"/>
    </source>
</evidence>
<dbReference type="Gene3D" id="3.40.50.300">
    <property type="entry name" value="P-loop containing nucleotide triphosphate hydrolases"/>
    <property type="match status" value="1"/>
</dbReference>
<feature type="region of interest" description="Disordered" evidence="2">
    <location>
        <begin position="11"/>
        <end position="81"/>
    </location>
</feature>
<dbReference type="InterPro" id="IPR027417">
    <property type="entry name" value="P-loop_NTPase"/>
</dbReference>
<evidence type="ECO:0000259" key="4">
    <source>
        <dbReference type="Pfam" id="PF22939"/>
    </source>
</evidence>
<gene>
    <name evidence="6" type="ORF">BO83DRAFT_420191</name>
</gene>
<keyword evidence="1" id="KW-0677">Repeat</keyword>
<dbReference type="AlphaFoldDB" id="A0A317UTQ4"/>
<feature type="compositionally biased region" description="Polar residues" evidence="2">
    <location>
        <begin position="28"/>
        <end position="59"/>
    </location>
</feature>
<dbReference type="Proteomes" id="UP000246171">
    <property type="component" value="Unassembled WGS sequence"/>
</dbReference>
<accession>A0A317UTQ4</accession>
<comment type="caution">
    <text evidence="6">The sequence shown here is derived from an EMBL/GenBank/DDBJ whole genome shotgun (WGS) entry which is preliminary data.</text>
</comment>
<feature type="domain" description="NWD NACHT-NTPase N-terminal" evidence="3">
    <location>
        <begin position="91"/>
        <end position="316"/>
    </location>
</feature>
<dbReference type="GeneID" id="37056887"/>
<dbReference type="InterPro" id="IPR011990">
    <property type="entry name" value="TPR-like_helical_dom_sf"/>
</dbReference>
<feature type="domain" description="Nephrocystin 3-like N-terminal" evidence="5">
    <location>
        <begin position="389"/>
        <end position="549"/>
    </location>
</feature>
<feature type="compositionally biased region" description="Basic residues" evidence="2">
    <location>
        <begin position="14"/>
        <end position="24"/>
    </location>
</feature>
<evidence type="ECO:0000259" key="5">
    <source>
        <dbReference type="Pfam" id="PF24883"/>
    </source>
</evidence>
<dbReference type="SUPFAM" id="SSF52540">
    <property type="entry name" value="P-loop containing nucleoside triphosphate hydrolases"/>
    <property type="match status" value="1"/>
</dbReference>
<dbReference type="EMBL" id="MSFU01000029">
    <property type="protein sequence ID" value="PWY64851.1"/>
    <property type="molecule type" value="Genomic_DNA"/>
</dbReference>
<reference evidence="6" key="1">
    <citation type="submission" date="2016-12" db="EMBL/GenBank/DDBJ databases">
        <title>The genomes of Aspergillus section Nigri reveals drivers in fungal speciation.</title>
        <authorList>
            <consortium name="DOE Joint Genome Institute"/>
            <person name="Vesth T.C."/>
            <person name="Nybo J."/>
            <person name="Theobald S."/>
            <person name="Brandl J."/>
            <person name="Frisvad J.C."/>
            <person name="Nielsen K.F."/>
            <person name="Lyhne E.K."/>
            <person name="Kogle M.E."/>
            <person name="Kuo A."/>
            <person name="Riley R."/>
            <person name="Clum A."/>
            <person name="Nolan M."/>
            <person name="Lipzen A."/>
            <person name="Salamov A."/>
            <person name="Henrissat B."/>
            <person name="Wiebenga A."/>
            <person name="De vries R.P."/>
            <person name="Grigoriev I.V."/>
            <person name="Mortensen U.H."/>
            <person name="Andersen M.R."/>
            <person name="Baker S.E."/>
        </authorList>
    </citation>
    <scope>NUCLEOTIDE SEQUENCE</scope>
    <source>
        <strain evidence="6">CBS 122712</strain>
    </source>
</reference>
<dbReference type="Pfam" id="PF24883">
    <property type="entry name" value="NPHP3_N"/>
    <property type="match status" value="1"/>
</dbReference>
<dbReference type="VEuPathDB" id="FungiDB:BO83DRAFT_420191"/>
<dbReference type="Gene3D" id="1.25.40.10">
    <property type="entry name" value="Tetratricopeptide repeat domain"/>
    <property type="match status" value="1"/>
</dbReference>
<dbReference type="PANTHER" id="PTHR10039">
    <property type="entry name" value="AMELOGENIN"/>
    <property type="match status" value="1"/>
</dbReference>
<dbReference type="InterPro" id="IPR031359">
    <property type="entry name" value="NACHT_N"/>
</dbReference>
<evidence type="ECO:0000256" key="1">
    <source>
        <dbReference type="ARBA" id="ARBA00022737"/>
    </source>
</evidence>
<dbReference type="InterPro" id="IPR056884">
    <property type="entry name" value="NPHP3-like_N"/>
</dbReference>
<dbReference type="Pfam" id="PF17100">
    <property type="entry name" value="NACHT_N"/>
    <property type="match status" value="1"/>
</dbReference>
<keyword evidence="7" id="KW-1185">Reference proteome</keyword>
<dbReference type="RefSeq" id="XP_025384169.1">
    <property type="nucleotide sequence ID" value="XM_025534925.1"/>
</dbReference>
<protein>
    <recommendedName>
        <fullName evidence="8">NACHT domain-containing protein</fullName>
    </recommendedName>
</protein>
<evidence type="ECO:0000256" key="2">
    <source>
        <dbReference type="SAM" id="MobiDB-lite"/>
    </source>
</evidence>
<name>A0A317UTQ4_ASPEC</name>
<evidence type="ECO:0000259" key="3">
    <source>
        <dbReference type="Pfam" id="PF17100"/>
    </source>
</evidence>
<feature type="compositionally biased region" description="Basic and acidic residues" evidence="2">
    <location>
        <begin position="60"/>
        <end position="71"/>
    </location>
</feature>
<organism evidence="6 7">
    <name type="scientific">Aspergillus eucalypticola (strain CBS 122712 / IBT 29274)</name>
    <dbReference type="NCBI Taxonomy" id="1448314"/>
    <lineage>
        <taxon>Eukaryota</taxon>
        <taxon>Fungi</taxon>
        <taxon>Dikarya</taxon>
        <taxon>Ascomycota</taxon>
        <taxon>Pezizomycotina</taxon>
        <taxon>Eurotiomycetes</taxon>
        <taxon>Eurotiomycetidae</taxon>
        <taxon>Eurotiales</taxon>
        <taxon>Aspergillaceae</taxon>
        <taxon>Aspergillus</taxon>
        <taxon>Aspergillus subgen. Circumdati</taxon>
    </lineage>
</organism>
<dbReference type="InterPro" id="IPR054471">
    <property type="entry name" value="GPIID_WHD"/>
</dbReference>
<evidence type="ECO:0000313" key="7">
    <source>
        <dbReference type="Proteomes" id="UP000246171"/>
    </source>
</evidence>
<proteinExistence type="predicted"/>